<keyword evidence="14" id="KW-1185">Reference proteome</keyword>
<evidence type="ECO:0000313" key="13">
    <source>
        <dbReference type="EMBL" id="MBO0449933.1"/>
    </source>
</evidence>
<keyword evidence="4" id="KW-0050">Antiport</keyword>
<feature type="transmembrane region" description="Helical" evidence="11">
    <location>
        <begin position="144"/>
        <end position="165"/>
    </location>
</feature>
<keyword evidence="7" id="KW-0915">Sodium</keyword>
<accession>A0ABS3H9V3</accession>
<keyword evidence="5 11" id="KW-0812">Transmembrane</keyword>
<proteinExistence type="inferred from homology"/>
<dbReference type="InterPro" id="IPR038770">
    <property type="entry name" value="Na+/solute_symporter_sf"/>
</dbReference>
<dbReference type="RefSeq" id="WP_161999349.1">
    <property type="nucleotide sequence ID" value="NZ_JAFLVT010000015.1"/>
</dbReference>
<evidence type="ECO:0000256" key="1">
    <source>
        <dbReference type="ARBA" id="ARBA00004141"/>
    </source>
</evidence>
<feature type="transmembrane region" description="Helical" evidence="11">
    <location>
        <begin position="86"/>
        <end position="108"/>
    </location>
</feature>
<dbReference type="PANTHER" id="PTHR43562:SF3">
    <property type="entry name" value="SODIUM ION_PROTON EXCHANGER (EUROFUNG)"/>
    <property type="match status" value="1"/>
</dbReference>
<evidence type="ECO:0000256" key="4">
    <source>
        <dbReference type="ARBA" id="ARBA00022449"/>
    </source>
</evidence>
<dbReference type="InterPro" id="IPR006153">
    <property type="entry name" value="Cation/H_exchanger_TM"/>
</dbReference>
<feature type="transmembrane region" description="Helical" evidence="11">
    <location>
        <begin position="177"/>
        <end position="198"/>
    </location>
</feature>
<keyword evidence="6 11" id="KW-1133">Transmembrane helix</keyword>
<keyword evidence="9 11" id="KW-0472">Membrane</keyword>
<dbReference type="Proteomes" id="UP000664256">
    <property type="component" value="Unassembled WGS sequence"/>
</dbReference>
<dbReference type="EMBL" id="JAFLVT010000015">
    <property type="protein sequence ID" value="MBO0449933.1"/>
    <property type="molecule type" value="Genomic_DNA"/>
</dbReference>
<gene>
    <name evidence="13" type="ORF">JZO76_10410</name>
</gene>
<sequence length="382" mass="40718">MEFIGVLCLILIGTTIASHFSRRLGIPAVIGQLLIGILLGNAGLKLVHPDILVEDFSEIGVILLMFLAGIESDLSLLKKYFRPGMFVATLGILFPVILGTIGGSLFHINLNESFFLGLILAATSVSISVEVLKELNVVNTKEGSTILGASVVDDILVVLIVSLSMSFLGGKSNSDTSLVLMIGEQILFFIAVLFLIRWGAPYLMKLSKKLLAESSVIIVSLILCLSMSYLADLIGLSSVIGAFFTGVAIGQTKVWEEVQLNVEAIGYAVFIPVFFVSIGLEVTFGSLGAQLLLIVVITVLAIISKLFGGFIGGKLVGFSNDSSLMVGSGMVSRGEMALIIVQLGFQAQLVSASNYSAFILIILLTTLSSPFLLKHFTKKVYG</sequence>
<dbReference type="PANTHER" id="PTHR43562">
    <property type="entry name" value="NAPA-TYPE SODIUM/HYDROGEN ANTIPORTER"/>
    <property type="match status" value="1"/>
</dbReference>
<evidence type="ECO:0000256" key="3">
    <source>
        <dbReference type="ARBA" id="ARBA00022448"/>
    </source>
</evidence>
<feature type="domain" description="Cation/H+ exchanger transmembrane" evidence="12">
    <location>
        <begin position="12"/>
        <end position="376"/>
    </location>
</feature>
<evidence type="ECO:0000259" key="12">
    <source>
        <dbReference type="Pfam" id="PF00999"/>
    </source>
</evidence>
<dbReference type="NCBIfam" id="TIGR00932">
    <property type="entry name" value="2a37"/>
    <property type="match status" value="1"/>
</dbReference>
<feature type="transmembrane region" description="Helical" evidence="11">
    <location>
        <begin position="234"/>
        <end position="252"/>
    </location>
</feature>
<dbReference type="Gene3D" id="1.20.1530.20">
    <property type="match status" value="1"/>
</dbReference>
<evidence type="ECO:0000313" key="14">
    <source>
        <dbReference type="Proteomes" id="UP000664256"/>
    </source>
</evidence>
<comment type="caution">
    <text evidence="13">The sequence shown here is derived from an EMBL/GenBank/DDBJ whole genome shotgun (WGS) entry which is preliminary data.</text>
</comment>
<feature type="transmembrane region" description="Helical" evidence="11">
    <location>
        <begin position="210"/>
        <end position="228"/>
    </location>
</feature>
<evidence type="ECO:0000256" key="2">
    <source>
        <dbReference type="ARBA" id="ARBA00005551"/>
    </source>
</evidence>
<comment type="similarity">
    <text evidence="2">Belongs to the monovalent cation:proton antiporter 2 (CPA2) transporter (TC 2.A.37) family.</text>
</comment>
<evidence type="ECO:0000256" key="9">
    <source>
        <dbReference type="ARBA" id="ARBA00023136"/>
    </source>
</evidence>
<feature type="transmembrane region" description="Helical" evidence="11">
    <location>
        <begin position="291"/>
        <end position="312"/>
    </location>
</feature>
<keyword evidence="10" id="KW-0739">Sodium transport</keyword>
<dbReference type="InterPro" id="IPR004771">
    <property type="entry name" value="K/H_exchanger"/>
</dbReference>
<feature type="transmembrane region" description="Helical" evidence="11">
    <location>
        <begin position="114"/>
        <end position="132"/>
    </location>
</feature>
<feature type="transmembrane region" description="Helical" evidence="11">
    <location>
        <begin position="56"/>
        <end position="74"/>
    </location>
</feature>
<keyword evidence="8" id="KW-0406">Ion transport</keyword>
<evidence type="ECO:0000256" key="8">
    <source>
        <dbReference type="ARBA" id="ARBA00023065"/>
    </source>
</evidence>
<evidence type="ECO:0000256" key="5">
    <source>
        <dbReference type="ARBA" id="ARBA00022692"/>
    </source>
</evidence>
<reference evidence="13 14" key="1">
    <citation type="submission" date="2021-03" db="EMBL/GenBank/DDBJ databases">
        <title>Enterococcal diversity collection.</title>
        <authorList>
            <person name="Gilmore M.S."/>
            <person name="Schwartzman J."/>
            <person name="Van Tyne D."/>
            <person name="Martin M."/>
            <person name="Earl A.M."/>
            <person name="Manson A.L."/>
            <person name="Straub T."/>
            <person name="Salamzade R."/>
            <person name="Saavedra J."/>
            <person name="Lebreton F."/>
            <person name="Prichula J."/>
            <person name="Schaufler K."/>
            <person name="Gaca A."/>
            <person name="Sgardioli B."/>
            <person name="Wagenaar J."/>
            <person name="Strong T."/>
        </authorList>
    </citation>
    <scope>NUCLEOTIDE SEQUENCE [LARGE SCALE GENOMIC DNA]</scope>
    <source>
        <strain evidence="13 14">MJM12</strain>
    </source>
</reference>
<evidence type="ECO:0000256" key="11">
    <source>
        <dbReference type="SAM" id="Phobius"/>
    </source>
</evidence>
<keyword evidence="3" id="KW-0813">Transport</keyword>
<name>A0ABS3H9V3_9ENTE</name>
<protein>
    <submittedName>
        <fullName evidence="13">Cation:proton antiporter</fullName>
    </submittedName>
</protein>
<feature type="transmembrane region" description="Helical" evidence="11">
    <location>
        <begin position="264"/>
        <end position="285"/>
    </location>
</feature>
<evidence type="ECO:0000256" key="6">
    <source>
        <dbReference type="ARBA" id="ARBA00022989"/>
    </source>
</evidence>
<feature type="transmembrane region" description="Helical" evidence="11">
    <location>
        <begin position="24"/>
        <end position="44"/>
    </location>
</feature>
<feature type="transmembrane region" description="Helical" evidence="11">
    <location>
        <begin position="355"/>
        <end position="373"/>
    </location>
</feature>
<organism evidence="13 14">
    <name type="scientific">Candidatus Enterococcus myersii</name>
    <dbReference type="NCBI Taxonomy" id="2815322"/>
    <lineage>
        <taxon>Bacteria</taxon>
        <taxon>Bacillati</taxon>
        <taxon>Bacillota</taxon>
        <taxon>Bacilli</taxon>
        <taxon>Lactobacillales</taxon>
        <taxon>Enterococcaceae</taxon>
        <taxon>Enterococcus</taxon>
    </lineage>
</organism>
<comment type="subcellular location">
    <subcellularLocation>
        <location evidence="1">Membrane</location>
        <topology evidence="1">Multi-pass membrane protein</topology>
    </subcellularLocation>
</comment>
<dbReference type="Pfam" id="PF00999">
    <property type="entry name" value="Na_H_Exchanger"/>
    <property type="match status" value="1"/>
</dbReference>
<evidence type="ECO:0000256" key="7">
    <source>
        <dbReference type="ARBA" id="ARBA00023053"/>
    </source>
</evidence>
<evidence type="ECO:0000256" key="10">
    <source>
        <dbReference type="ARBA" id="ARBA00023201"/>
    </source>
</evidence>